<evidence type="ECO:0000313" key="2">
    <source>
        <dbReference type="EMBL" id="KAB4470146.1"/>
    </source>
</evidence>
<feature type="domain" description="Polysaccharide pyruvyl transferase" evidence="1">
    <location>
        <begin position="13"/>
        <end position="330"/>
    </location>
</feature>
<dbReference type="RefSeq" id="WP_349082384.1">
    <property type="nucleotide sequence ID" value="NZ_CAXTFL010000038.1"/>
</dbReference>
<evidence type="ECO:0000313" key="3">
    <source>
        <dbReference type="Proteomes" id="UP000488521"/>
    </source>
</evidence>
<evidence type="ECO:0000259" key="1">
    <source>
        <dbReference type="Pfam" id="PF04230"/>
    </source>
</evidence>
<accession>A0A6I0S635</accession>
<sequence length="413" mass="47438">MKIGILTFYRVANFGANLQALSTYSYLRKHGHEVIFLEYVSFQTVCLRLISHYKGLIKPKRSHFQLAEHLKFIDNNLKGQILHLLNTDQVRNAIKKNGIDAVIIGSDAVVQNWPLFSTFKLGRRRPYWIEPLPSERRYPNPFWGYGFSDNVPTAMMSVSSQNSKYQKFSKYVLKRMSRSLNRLKYISVRDAWTKNMMLAADSELSIDITPDPVFALNQNIGEKIPSEEDIRKRFILPDKYVLIGMRAQTLSMPFLKSLNDAMRMDGKECVAFPIDGAMAFSHPFKHSIPIPLSPLDWYALIKYSAGYIGSNMHPIVSSLANGVPCFSLDNWGSTNFLGKKENNVSSKVFDVLKQYGLENNWTQIENNVCNVTVDEIVKRLNEYPIKQVVTITEARYEKYEKMMEDIIESLSVK</sequence>
<name>A0A6I0S635_BACT4</name>
<proteinExistence type="predicted"/>
<organism evidence="2 3">
    <name type="scientific">Bacteroides thetaiotaomicron</name>
    <dbReference type="NCBI Taxonomy" id="818"/>
    <lineage>
        <taxon>Bacteria</taxon>
        <taxon>Pseudomonadati</taxon>
        <taxon>Bacteroidota</taxon>
        <taxon>Bacteroidia</taxon>
        <taxon>Bacteroidales</taxon>
        <taxon>Bacteroidaceae</taxon>
        <taxon>Bacteroides</taxon>
    </lineage>
</organism>
<dbReference type="InterPro" id="IPR007345">
    <property type="entry name" value="Polysacch_pyruvyl_Trfase"/>
</dbReference>
<protein>
    <submittedName>
        <fullName evidence="2">Polysaccharide pyruvyl transferase family protein</fullName>
    </submittedName>
</protein>
<gene>
    <name evidence="2" type="ORF">GAN59_20210</name>
</gene>
<dbReference type="Pfam" id="PF04230">
    <property type="entry name" value="PS_pyruv_trans"/>
    <property type="match status" value="1"/>
</dbReference>
<keyword evidence="2" id="KW-0808">Transferase</keyword>
<dbReference type="EMBL" id="WCRS01000019">
    <property type="protein sequence ID" value="KAB4470146.1"/>
    <property type="molecule type" value="Genomic_DNA"/>
</dbReference>
<comment type="caution">
    <text evidence="2">The sequence shown here is derived from an EMBL/GenBank/DDBJ whole genome shotgun (WGS) entry which is preliminary data.</text>
</comment>
<reference evidence="2 3" key="1">
    <citation type="journal article" date="2019" name="Nat. Med.">
        <title>A library of human gut bacterial isolates paired with longitudinal multiomics data enables mechanistic microbiome research.</title>
        <authorList>
            <person name="Poyet M."/>
            <person name="Groussin M."/>
            <person name="Gibbons S.M."/>
            <person name="Avila-Pacheco J."/>
            <person name="Jiang X."/>
            <person name="Kearney S.M."/>
            <person name="Perrotta A.R."/>
            <person name="Berdy B."/>
            <person name="Zhao S."/>
            <person name="Lieberman T.D."/>
            <person name="Swanson P.K."/>
            <person name="Smith M."/>
            <person name="Roesemann S."/>
            <person name="Alexander J.E."/>
            <person name="Rich S.A."/>
            <person name="Livny J."/>
            <person name="Vlamakis H."/>
            <person name="Clish C."/>
            <person name="Bullock K."/>
            <person name="Deik A."/>
            <person name="Scott J."/>
            <person name="Pierce K.A."/>
            <person name="Xavier R.J."/>
            <person name="Alm E.J."/>
        </authorList>
    </citation>
    <scope>NUCLEOTIDE SEQUENCE [LARGE SCALE GENOMIC DNA]</scope>
    <source>
        <strain evidence="2 3">BIOML-A156</strain>
    </source>
</reference>
<dbReference type="Proteomes" id="UP000488521">
    <property type="component" value="Unassembled WGS sequence"/>
</dbReference>
<dbReference type="GO" id="GO:0016740">
    <property type="term" value="F:transferase activity"/>
    <property type="evidence" value="ECO:0007669"/>
    <property type="project" value="UniProtKB-KW"/>
</dbReference>
<dbReference type="AlphaFoldDB" id="A0A6I0S635"/>